<dbReference type="PIRSF" id="PIRSF016493">
    <property type="entry name" value="Glycyl_aminpptds"/>
    <property type="match status" value="1"/>
</dbReference>
<dbReference type="EMBL" id="DTKL01000061">
    <property type="protein sequence ID" value="HGY94931.1"/>
    <property type="molecule type" value="Genomic_DNA"/>
</dbReference>
<dbReference type="InterPro" id="IPR007963">
    <property type="entry name" value="Peptidase_M61_catalytic"/>
</dbReference>
<accession>A0A7V4XTQ7</accession>
<reference evidence="4" key="1">
    <citation type="journal article" date="2020" name="mSystems">
        <title>Genome- and Community-Level Interaction Insights into Carbon Utilization and Element Cycling Functions of Hydrothermarchaeota in Hydrothermal Sediment.</title>
        <authorList>
            <person name="Zhou Z."/>
            <person name="Liu Y."/>
            <person name="Xu W."/>
            <person name="Pan J."/>
            <person name="Luo Z.H."/>
            <person name="Li M."/>
        </authorList>
    </citation>
    <scope>NUCLEOTIDE SEQUENCE [LARGE SCALE GENOMIC DNA]</scope>
    <source>
        <strain evidence="4">SpSt-855</strain>
    </source>
</reference>
<evidence type="ECO:0000259" key="3">
    <source>
        <dbReference type="Pfam" id="PF17899"/>
    </source>
</evidence>
<proteinExistence type="predicted"/>
<name>A0A7V4XTQ7_9BACT</name>
<feature type="domain" description="Peptidase M61 catalytic" evidence="2">
    <location>
        <begin position="344"/>
        <end position="460"/>
    </location>
</feature>
<dbReference type="SUPFAM" id="SSF50156">
    <property type="entry name" value="PDZ domain-like"/>
    <property type="match status" value="1"/>
</dbReference>
<dbReference type="Pfam" id="PF05299">
    <property type="entry name" value="Peptidase_M61"/>
    <property type="match status" value="1"/>
</dbReference>
<organism evidence="4">
    <name type="scientific">Acidobacterium capsulatum</name>
    <dbReference type="NCBI Taxonomy" id="33075"/>
    <lineage>
        <taxon>Bacteria</taxon>
        <taxon>Pseudomonadati</taxon>
        <taxon>Acidobacteriota</taxon>
        <taxon>Terriglobia</taxon>
        <taxon>Terriglobales</taxon>
        <taxon>Acidobacteriaceae</taxon>
        <taxon>Acidobacterium</taxon>
    </lineage>
</organism>
<dbReference type="InterPro" id="IPR027268">
    <property type="entry name" value="Peptidase_M4/M1_CTD_sf"/>
</dbReference>
<dbReference type="Gene3D" id="2.30.42.10">
    <property type="match status" value="1"/>
</dbReference>
<sequence length="680" mass="76817">MRKAQPWPLLHGQIFVSGVTLHCMRKIACLAIASSLVFASCALAQEQSQPQPQPVPMPPPIPQPLDKAYVGPVKLDVNITNLTDRVEHVHEVIPVVPGAKQMILLYPQWLPGDHEPDGPIKMLGGIVTTVDGQRVQWVRDRVNMYAFHVPLTPGAKTVGLDFDYLSPIKPSAGRIEMDKNLADLEWNEVLMYPAGYFSRDIPFDVTLHLPDGWKYATALETASDHGSTVKFEQTPLNTLVDSPLYAGRYYARFDLSPTKTDIVHLNIFADKPEDLKMTPAELQLHKNLTLQEDKLYGSHHYKHYDFLLLLSNKVGGVGLEHHQSSEDGLGENYLTDWKDGVLERDLLAHESTHSWNGKFRRPNDLWTPNFNVPMRDNLLWVYEGMTQYWGNVLTARAGMRTPEQTRDIFARVAAGFEANKGRDWRPLIDTTNQPIISQRTPVSWVSWQRPEDYYTEGELIWLSVDTKIRQLTDDKKSLDDFCKKFLGVYNGSMITDQYDFQDIVNNLNAVAPYDWAKFLRTRIYDLHPQVPEGGITRGGYKLVYNDTPIEWEQTEFAKYGFADFSTSLGISVGARHGGGAAMIGNVWWGSPAFKAGLVPDTQLVSVNGEAYTAKGLREAILAAEKDHKPIEIQYRRGKDYKTVSIPYYGGLRIPHLERVAGKPDYLDQILAPSKSPLPKF</sequence>
<dbReference type="InterPro" id="IPR024191">
    <property type="entry name" value="Peptidase_M61"/>
</dbReference>
<feature type="domain" description="Peptidase M61 N-terminal" evidence="3">
    <location>
        <begin position="75"/>
        <end position="248"/>
    </location>
</feature>
<dbReference type="InterPro" id="IPR036034">
    <property type="entry name" value="PDZ_sf"/>
</dbReference>
<dbReference type="Pfam" id="PF17899">
    <property type="entry name" value="Peptidase_M61_N"/>
    <property type="match status" value="1"/>
</dbReference>
<protein>
    <submittedName>
        <fullName evidence="4">M61 family peptidase</fullName>
    </submittedName>
</protein>
<dbReference type="Gene3D" id="2.60.40.3650">
    <property type="match status" value="1"/>
</dbReference>
<comment type="caution">
    <text evidence="4">The sequence shown here is derived from an EMBL/GenBank/DDBJ whole genome shotgun (WGS) entry which is preliminary data.</text>
</comment>
<dbReference type="InterPro" id="IPR040756">
    <property type="entry name" value="Peptidase_M61_N"/>
</dbReference>
<evidence type="ECO:0000313" key="4">
    <source>
        <dbReference type="EMBL" id="HGY94931.1"/>
    </source>
</evidence>
<evidence type="ECO:0000256" key="1">
    <source>
        <dbReference type="SAM" id="SignalP"/>
    </source>
</evidence>
<dbReference type="Gene3D" id="1.10.390.10">
    <property type="entry name" value="Neutral Protease Domain 2"/>
    <property type="match status" value="1"/>
</dbReference>
<feature type="signal peptide" evidence="1">
    <location>
        <begin position="1"/>
        <end position="44"/>
    </location>
</feature>
<evidence type="ECO:0000259" key="2">
    <source>
        <dbReference type="Pfam" id="PF05299"/>
    </source>
</evidence>
<keyword evidence="1" id="KW-0732">Signal</keyword>
<dbReference type="AlphaFoldDB" id="A0A7V4XTQ7"/>
<gene>
    <name evidence="4" type="ORF">ENW50_09660</name>
</gene>
<feature type="chain" id="PRO_5031228980" evidence="1">
    <location>
        <begin position="45"/>
        <end position="680"/>
    </location>
</feature>